<comment type="caution">
    <text evidence="2">The sequence shown here is derived from an EMBL/GenBank/DDBJ whole genome shotgun (WGS) entry which is preliminary data.</text>
</comment>
<dbReference type="AlphaFoldDB" id="A0A090VZI0"/>
<name>A0A090VZI0_9FLAO</name>
<evidence type="ECO:0000313" key="3">
    <source>
        <dbReference type="Proteomes" id="UP000029644"/>
    </source>
</evidence>
<dbReference type="OrthoDB" id="8480302at2"/>
<evidence type="ECO:0000256" key="1">
    <source>
        <dbReference type="SAM" id="Phobius"/>
    </source>
</evidence>
<proteinExistence type="predicted"/>
<keyword evidence="1" id="KW-0472">Membrane</keyword>
<keyword evidence="1" id="KW-0812">Transmembrane</keyword>
<feature type="transmembrane region" description="Helical" evidence="1">
    <location>
        <begin position="104"/>
        <end position="124"/>
    </location>
</feature>
<sequence>MSDTFKTIARFQYSTEAQIIKGRLEADGIRVFLFDNLTIDTDPLVSNAIGGVKLKVLSYQAEEAEHILKSINKFSLDNQGNAIKCPNCKSDQIELYSTIKDIKALFAFIFAFITNIIISALPIYTKHKYRCEACKTEFDIEKVSPIYVVPDAEPTMS</sequence>
<accession>A0A090VZI0</accession>
<reference evidence="2 3" key="1">
    <citation type="journal article" date="2014" name="Genome Announc.">
        <title>Draft Genome Sequences of Marine Flavobacterium Algibacter lectus Strains SS8 and NR4.</title>
        <authorList>
            <person name="Takatani N."/>
            <person name="Nakanishi M."/>
            <person name="Meirelles P."/>
            <person name="Mino S."/>
            <person name="Suda W."/>
            <person name="Oshima K."/>
            <person name="Hattori M."/>
            <person name="Ohkuma M."/>
            <person name="Hosokawa M."/>
            <person name="Miyashita K."/>
            <person name="Thompson F.L."/>
            <person name="Niwa A."/>
            <person name="Sawabe T."/>
            <person name="Sawabe T."/>
        </authorList>
    </citation>
    <scope>NUCLEOTIDE SEQUENCE [LARGE SCALE GENOMIC DNA]</scope>
    <source>
        <strain evidence="2 3">JCM 19300</strain>
    </source>
</reference>
<dbReference type="Proteomes" id="UP000029644">
    <property type="component" value="Unassembled WGS sequence"/>
</dbReference>
<dbReference type="EMBL" id="BBNQ01000001">
    <property type="protein sequence ID" value="GAL60687.1"/>
    <property type="molecule type" value="Genomic_DNA"/>
</dbReference>
<dbReference type="RefSeq" id="WP_042502389.1">
    <property type="nucleotide sequence ID" value="NZ_BBNQ01000001.1"/>
</dbReference>
<organism evidence="2 3">
    <name type="scientific">Algibacter lectus</name>
    <dbReference type="NCBI Taxonomy" id="221126"/>
    <lineage>
        <taxon>Bacteria</taxon>
        <taxon>Pseudomonadati</taxon>
        <taxon>Bacteroidota</taxon>
        <taxon>Flavobacteriia</taxon>
        <taxon>Flavobacteriales</taxon>
        <taxon>Flavobacteriaceae</taxon>
        <taxon>Algibacter</taxon>
    </lineage>
</organism>
<protein>
    <submittedName>
        <fullName evidence="2">Uncharacterized protein</fullName>
    </submittedName>
</protein>
<gene>
    <name evidence="2" type="ORF">JCM19300_3625</name>
</gene>
<evidence type="ECO:0000313" key="2">
    <source>
        <dbReference type="EMBL" id="GAL60687.1"/>
    </source>
</evidence>
<keyword evidence="1" id="KW-1133">Transmembrane helix</keyword>